<dbReference type="Pfam" id="PF00561">
    <property type="entry name" value="Abhydrolase_1"/>
    <property type="match status" value="1"/>
</dbReference>
<protein>
    <submittedName>
        <fullName evidence="3">Alpha/beta hydrolase</fullName>
    </submittedName>
</protein>
<dbReference type="RefSeq" id="WP_264504985.1">
    <property type="nucleotide sequence ID" value="NZ_JAPDFL010000001.1"/>
</dbReference>
<feature type="signal peptide" evidence="1">
    <location>
        <begin position="1"/>
        <end position="17"/>
    </location>
</feature>
<gene>
    <name evidence="3" type="ORF">OKW52_06435</name>
</gene>
<keyword evidence="1" id="KW-0732">Signal</keyword>
<dbReference type="InterPro" id="IPR000073">
    <property type="entry name" value="AB_hydrolase_1"/>
</dbReference>
<keyword evidence="4" id="KW-1185">Reference proteome</keyword>
<dbReference type="Proteomes" id="UP001208938">
    <property type="component" value="Unassembled WGS sequence"/>
</dbReference>
<dbReference type="PANTHER" id="PTHR37946:SF1">
    <property type="entry name" value="SLL1969 PROTEIN"/>
    <property type="match status" value="1"/>
</dbReference>
<dbReference type="SUPFAM" id="SSF53474">
    <property type="entry name" value="alpha/beta-Hydrolases"/>
    <property type="match status" value="1"/>
</dbReference>
<sequence length="246" mass="26343">MRALALLLMLLPATARAECVVLLHGLARSEASMLVLQEVLEFHGYRVINEGYPSEDAPIEDLVRYVGESAALCGTERMHFVTHSLGGILVRAWLAQAHPDNLGHVVMLAPPNHGSEIVDTLDSNSVLRDIATFFNGPATHELGTGAQSVPNQLPPVDFDLGVIAGNVPINPLGAAVINGPSDGTVSVESTRVEGMRDHIVINASHTLIMMNPVAMAEVLEYLRNGVFDHAITLPSALRKLSQRQAG</sequence>
<dbReference type="Gene3D" id="3.40.50.1820">
    <property type="entry name" value="alpha/beta hydrolase"/>
    <property type="match status" value="1"/>
</dbReference>
<comment type="caution">
    <text evidence="3">The sequence shown here is derived from an EMBL/GenBank/DDBJ whole genome shotgun (WGS) entry which is preliminary data.</text>
</comment>
<dbReference type="GO" id="GO:0016787">
    <property type="term" value="F:hydrolase activity"/>
    <property type="evidence" value="ECO:0007669"/>
    <property type="project" value="UniProtKB-KW"/>
</dbReference>
<keyword evidence="3" id="KW-0378">Hydrolase</keyword>
<evidence type="ECO:0000313" key="3">
    <source>
        <dbReference type="EMBL" id="MCW1931908.1"/>
    </source>
</evidence>
<proteinExistence type="predicted"/>
<accession>A0ABT3GWI1</accession>
<evidence type="ECO:0000313" key="4">
    <source>
        <dbReference type="Proteomes" id="UP001208938"/>
    </source>
</evidence>
<feature type="chain" id="PRO_5045288267" evidence="1">
    <location>
        <begin position="18"/>
        <end position="246"/>
    </location>
</feature>
<name>A0ABT3GWI1_9RHOB</name>
<organism evidence="3 4">
    <name type="scientific">Pararhodobacter zhoushanensis</name>
    <dbReference type="NCBI Taxonomy" id="2479545"/>
    <lineage>
        <taxon>Bacteria</taxon>
        <taxon>Pseudomonadati</taxon>
        <taxon>Pseudomonadota</taxon>
        <taxon>Alphaproteobacteria</taxon>
        <taxon>Rhodobacterales</taxon>
        <taxon>Paracoccaceae</taxon>
        <taxon>Pararhodobacter</taxon>
    </lineage>
</organism>
<evidence type="ECO:0000256" key="1">
    <source>
        <dbReference type="SAM" id="SignalP"/>
    </source>
</evidence>
<dbReference type="PANTHER" id="PTHR37946">
    <property type="entry name" value="SLL1969 PROTEIN"/>
    <property type="match status" value="1"/>
</dbReference>
<feature type="domain" description="AB hydrolase-1" evidence="2">
    <location>
        <begin position="20"/>
        <end position="116"/>
    </location>
</feature>
<reference evidence="3 4" key="1">
    <citation type="submission" date="2022-10" db="EMBL/GenBank/DDBJ databases">
        <title>Pararhodobacter sp. nov., isolated from marine algae.</title>
        <authorList>
            <person name="Choi B.J."/>
            <person name="Kim J.M."/>
            <person name="Lee J.K."/>
            <person name="Choi D.G."/>
            <person name="Jeon C.O."/>
        </authorList>
    </citation>
    <scope>NUCLEOTIDE SEQUENCE [LARGE SCALE GENOMIC DNA]</scope>
    <source>
        <strain evidence="3 4">ZQ420</strain>
    </source>
</reference>
<evidence type="ECO:0000259" key="2">
    <source>
        <dbReference type="Pfam" id="PF00561"/>
    </source>
</evidence>
<dbReference type="InterPro" id="IPR029058">
    <property type="entry name" value="AB_hydrolase_fold"/>
</dbReference>
<dbReference type="EMBL" id="JAPDFL010000001">
    <property type="protein sequence ID" value="MCW1931908.1"/>
    <property type="molecule type" value="Genomic_DNA"/>
</dbReference>